<dbReference type="Gene3D" id="3.40.50.720">
    <property type="entry name" value="NAD(P)-binding Rossmann-like Domain"/>
    <property type="match status" value="1"/>
</dbReference>
<sequence>VGQLESLPESQLHREVDILVIAADNQDRTKTPLHRYVRSYVILPSTIYALSKGPLVSTGVQKPCSEQIPRLIKASLAHGQGGMVGAGENLWGDAHIDDVADLYSLPYTAAISQKKPPHGREGMYFASTGEHVLKDVACAIAEALVERGLEKDPQPTPFNAADYARDDLLHFIGTNSRCTANKAKAVLGWKPKYTTEDMLKSIGVEVEIIGREASKSTYSCHVRAIFCRFSVFKLIGNVLDQSNNLHHRGSTFTDSPPVEHIRLHHWLGALGRSSISGDLISRADSPFDTYGFPNVRSCSATVSSHPVCCEDFT</sequence>
<dbReference type="AlphaFoldDB" id="A0A0C9VZH8"/>
<reference evidence="1 2" key="1">
    <citation type="submission" date="2014-04" db="EMBL/GenBank/DDBJ databases">
        <title>Evolutionary Origins and Diversification of the Mycorrhizal Mutualists.</title>
        <authorList>
            <consortium name="DOE Joint Genome Institute"/>
            <consortium name="Mycorrhizal Genomics Consortium"/>
            <person name="Kohler A."/>
            <person name="Kuo A."/>
            <person name="Nagy L.G."/>
            <person name="Floudas D."/>
            <person name="Copeland A."/>
            <person name="Barry K.W."/>
            <person name="Cichocki N."/>
            <person name="Veneault-Fourrey C."/>
            <person name="LaButti K."/>
            <person name="Lindquist E.A."/>
            <person name="Lipzen A."/>
            <person name="Lundell T."/>
            <person name="Morin E."/>
            <person name="Murat C."/>
            <person name="Riley R."/>
            <person name="Ohm R."/>
            <person name="Sun H."/>
            <person name="Tunlid A."/>
            <person name="Henrissat B."/>
            <person name="Grigoriev I.V."/>
            <person name="Hibbett D.S."/>
            <person name="Martin F."/>
        </authorList>
    </citation>
    <scope>NUCLEOTIDE SEQUENCE [LARGE SCALE GENOMIC DNA]</scope>
    <source>
        <strain evidence="1 2">MD-312</strain>
    </source>
</reference>
<dbReference type="GO" id="GO:0005737">
    <property type="term" value="C:cytoplasm"/>
    <property type="evidence" value="ECO:0007669"/>
    <property type="project" value="TreeGrafter"/>
</dbReference>
<evidence type="ECO:0000313" key="1">
    <source>
        <dbReference type="EMBL" id="KIJ63850.1"/>
    </source>
</evidence>
<organism evidence="1 2">
    <name type="scientific">Hydnomerulius pinastri MD-312</name>
    <dbReference type="NCBI Taxonomy" id="994086"/>
    <lineage>
        <taxon>Eukaryota</taxon>
        <taxon>Fungi</taxon>
        <taxon>Dikarya</taxon>
        <taxon>Basidiomycota</taxon>
        <taxon>Agaricomycotina</taxon>
        <taxon>Agaricomycetes</taxon>
        <taxon>Agaricomycetidae</taxon>
        <taxon>Boletales</taxon>
        <taxon>Boletales incertae sedis</taxon>
        <taxon>Leucogyrophana</taxon>
    </lineage>
</organism>
<protein>
    <recommendedName>
        <fullName evidence="3">NAD(P)-binding domain-containing protein</fullName>
    </recommendedName>
</protein>
<dbReference type="EMBL" id="KN839849">
    <property type="protein sequence ID" value="KIJ63850.1"/>
    <property type="molecule type" value="Genomic_DNA"/>
</dbReference>
<dbReference type="InterPro" id="IPR051783">
    <property type="entry name" value="NAD(P)-dependent_oxidoreduct"/>
</dbReference>
<evidence type="ECO:0008006" key="3">
    <source>
        <dbReference type="Google" id="ProtNLM"/>
    </source>
</evidence>
<dbReference type="HOGENOM" id="CLU_890127_0_0_1"/>
<dbReference type="GO" id="GO:0004029">
    <property type="term" value="F:aldehyde dehydrogenase (NAD+) activity"/>
    <property type="evidence" value="ECO:0007669"/>
    <property type="project" value="TreeGrafter"/>
</dbReference>
<keyword evidence="2" id="KW-1185">Reference proteome</keyword>
<dbReference type="SUPFAM" id="SSF51735">
    <property type="entry name" value="NAD(P)-binding Rossmann-fold domains"/>
    <property type="match status" value="1"/>
</dbReference>
<feature type="non-terminal residue" evidence="1">
    <location>
        <position position="1"/>
    </location>
</feature>
<accession>A0A0C9VZH8</accession>
<dbReference type="PANTHER" id="PTHR48079">
    <property type="entry name" value="PROTEIN YEEZ"/>
    <property type="match status" value="1"/>
</dbReference>
<dbReference type="PANTHER" id="PTHR48079:SF6">
    <property type="entry name" value="NAD(P)-BINDING DOMAIN-CONTAINING PROTEIN-RELATED"/>
    <property type="match status" value="1"/>
</dbReference>
<name>A0A0C9VZH8_9AGAM</name>
<dbReference type="InterPro" id="IPR036291">
    <property type="entry name" value="NAD(P)-bd_dom_sf"/>
</dbReference>
<evidence type="ECO:0000313" key="2">
    <source>
        <dbReference type="Proteomes" id="UP000053820"/>
    </source>
</evidence>
<proteinExistence type="predicted"/>
<gene>
    <name evidence="1" type="ORF">HYDPIDRAFT_91531</name>
</gene>
<dbReference type="OrthoDB" id="10262413at2759"/>
<dbReference type="Proteomes" id="UP000053820">
    <property type="component" value="Unassembled WGS sequence"/>
</dbReference>